<feature type="binding site" evidence="6">
    <location>
        <position position="147"/>
    </location>
    <ligand>
        <name>Mg(2+)</name>
        <dbReference type="ChEBI" id="CHEBI:18420"/>
        <label>1</label>
    </ligand>
</feature>
<dbReference type="PANTHER" id="PTHR43250:SF2">
    <property type="entry name" value="EXODEOXYRIBONUCLEASE III"/>
    <property type="match status" value="1"/>
</dbReference>
<keyword evidence="10" id="KW-1185">Reference proteome</keyword>
<dbReference type="InterPro" id="IPR036691">
    <property type="entry name" value="Endo/exonu/phosph_ase_sf"/>
</dbReference>
<evidence type="ECO:0000256" key="4">
    <source>
        <dbReference type="ARBA" id="ARBA00022842"/>
    </source>
</evidence>
<dbReference type="AlphaFoldDB" id="A0A5C7EPG2"/>
<dbReference type="FunCoup" id="A0A5C7EPG2">
    <property type="interactions" value="499"/>
</dbReference>
<evidence type="ECO:0000256" key="3">
    <source>
        <dbReference type="ARBA" id="ARBA00022801"/>
    </source>
</evidence>
<feature type="domain" description="Endonuclease/exonuclease/phosphatase" evidence="8">
    <location>
        <begin position="4"/>
        <end position="246"/>
    </location>
</feature>
<keyword evidence="3 9" id="KW-0378">Hydrolase</keyword>
<evidence type="ECO:0000256" key="7">
    <source>
        <dbReference type="PIRSR" id="PIRSR604808-3"/>
    </source>
</evidence>
<dbReference type="InParanoid" id="A0A5C7EPG2"/>
<comment type="similarity">
    <text evidence="1">Belongs to the DNA repair enzymes AP/ExoA family.</text>
</comment>
<dbReference type="NCBIfam" id="TIGR00633">
    <property type="entry name" value="xth"/>
    <property type="match status" value="1"/>
</dbReference>
<dbReference type="EC" id="3.1.11.2" evidence="9"/>
<feature type="binding site" evidence="6">
    <location>
        <position position="245"/>
    </location>
    <ligand>
        <name>Mg(2+)</name>
        <dbReference type="ChEBI" id="CHEBI:18420"/>
        <label>1</label>
    </ligand>
</feature>
<feature type="site" description="Important for catalytic activity" evidence="7">
    <location>
        <position position="216"/>
    </location>
</feature>
<dbReference type="Pfam" id="PF03372">
    <property type="entry name" value="Exo_endo_phos"/>
    <property type="match status" value="1"/>
</dbReference>
<sequence length="255" mass="29017">MRLATWNVNSLKVRLPQLLAWLVRHHPDVVCLQETKLEDAAFPRDDLAKAGYAACFAGQKTYNGVAILSRAAPQEVSVGIPGFQDEQKRVIAATLDGIRVVCVYVPNGQSVGSDKYDYKLRWLEALTAWLKEELERHPQLAVLGDYNVAPEEADVHDPKQWEGQVLFSGPEREAFQRLLSIGLKDSFRLFPQPEKSFTWWDYRMNAFKRGMGLRIDHILLSEALARRCTRCVIDVEPRREARPSDHAPVIVELKP</sequence>
<evidence type="ECO:0000256" key="1">
    <source>
        <dbReference type="ARBA" id="ARBA00007092"/>
    </source>
</evidence>
<dbReference type="CDD" id="cd09086">
    <property type="entry name" value="ExoIII-like_AP-endo"/>
    <property type="match status" value="1"/>
</dbReference>
<dbReference type="GO" id="GO:0003677">
    <property type="term" value="F:DNA binding"/>
    <property type="evidence" value="ECO:0007669"/>
    <property type="project" value="InterPro"/>
</dbReference>
<dbReference type="SUPFAM" id="SSF56219">
    <property type="entry name" value="DNase I-like"/>
    <property type="match status" value="1"/>
</dbReference>
<feature type="active site" description="Proton acceptor" evidence="5">
    <location>
        <position position="246"/>
    </location>
</feature>
<protein>
    <submittedName>
        <fullName evidence="9">Exodeoxyribonuclease III</fullName>
        <ecNumber evidence="9">3.1.11.2</ecNumber>
    </submittedName>
</protein>
<dbReference type="GO" id="GO:0046872">
    <property type="term" value="F:metal ion binding"/>
    <property type="evidence" value="ECO:0007669"/>
    <property type="project" value="UniProtKB-KW"/>
</dbReference>
<dbReference type="InterPro" id="IPR004808">
    <property type="entry name" value="AP_endonuc_1"/>
</dbReference>
<feature type="active site" description="Proton donor/acceptor" evidence="5">
    <location>
        <position position="145"/>
    </location>
</feature>
<dbReference type="Gene3D" id="3.60.10.10">
    <property type="entry name" value="Endonuclease/exonuclease/phosphatase"/>
    <property type="match status" value="1"/>
</dbReference>
<feature type="binding site" evidence="6">
    <location>
        <position position="246"/>
    </location>
    <ligand>
        <name>Mg(2+)</name>
        <dbReference type="ChEBI" id="CHEBI:18420"/>
        <label>1</label>
    </ligand>
</feature>
<dbReference type="EMBL" id="VPFL01000002">
    <property type="protein sequence ID" value="TXF13398.1"/>
    <property type="molecule type" value="Genomic_DNA"/>
</dbReference>
<feature type="site" description="Interaction with DNA substrate" evidence="7">
    <location>
        <position position="246"/>
    </location>
</feature>
<dbReference type="PROSITE" id="PS00726">
    <property type="entry name" value="AP_NUCLEASE_F1_1"/>
    <property type="match status" value="1"/>
</dbReference>
<dbReference type="InterPro" id="IPR020847">
    <property type="entry name" value="AP_endonuclease_F1_BS"/>
</dbReference>
<evidence type="ECO:0000256" key="5">
    <source>
        <dbReference type="PIRSR" id="PIRSR604808-1"/>
    </source>
</evidence>
<dbReference type="GO" id="GO:0006281">
    <property type="term" value="P:DNA repair"/>
    <property type="evidence" value="ECO:0007669"/>
    <property type="project" value="InterPro"/>
</dbReference>
<reference evidence="9 10" key="1">
    <citation type="submission" date="2019-08" db="EMBL/GenBank/DDBJ databases">
        <title>Pelomicrobium methylotrophicum gen. nov., sp. nov. a moderately thermophilic, facultatively anaerobic, lithoautotrophic and methylotrophic bacterium isolated from a terrestrial mud volcano.</title>
        <authorList>
            <person name="Slobodkina G.B."/>
            <person name="Merkel A.Y."/>
            <person name="Slobodkin A.I."/>
        </authorList>
    </citation>
    <scope>NUCLEOTIDE SEQUENCE [LARGE SCALE GENOMIC DNA]</scope>
    <source>
        <strain evidence="9 10">SM250</strain>
    </source>
</reference>
<gene>
    <name evidence="9" type="primary">xth</name>
    <name evidence="9" type="ORF">FR698_02355</name>
</gene>
<dbReference type="OrthoDB" id="9803914at2"/>
<dbReference type="GO" id="GO:0004519">
    <property type="term" value="F:endonuclease activity"/>
    <property type="evidence" value="ECO:0007669"/>
    <property type="project" value="InterPro"/>
</dbReference>
<evidence type="ECO:0000259" key="8">
    <source>
        <dbReference type="Pfam" id="PF03372"/>
    </source>
</evidence>
<evidence type="ECO:0000313" key="10">
    <source>
        <dbReference type="Proteomes" id="UP000321201"/>
    </source>
</evidence>
<dbReference type="PANTHER" id="PTHR43250">
    <property type="entry name" value="EXODEOXYRIBONUCLEASE III"/>
    <property type="match status" value="1"/>
</dbReference>
<comment type="caution">
    <text evidence="9">The sequence shown here is derived from an EMBL/GenBank/DDBJ whole genome shotgun (WGS) entry which is preliminary data.</text>
</comment>
<organism evidence="9 10">
    <name type="scientific">Pelomicrobium methylotrophicum</name>
    <dbReference type="NCBI Taxonomy" id="2602750"/>
    <lineage>
        <taxon>Bacteria</taxon>
        <taxon>Pseudomonadati</taxon>
        <taxon>Pseudomonadota</taxon>
        <taxon>Hydrogenophilia</taxon>
        <taxon>Hydrogenophilia incertae sedis</taxon>
        <taxon>Pelomicrobium</taxon>
    </lineage>
</organism>
<feature type="binding site" evidence="6">
    <location>
        <position position="145"/>
    </location>
    <ligand>
        <name>Mg(2+)</name>
        <dbReference type="ChEBI" id="CHEBI:18420"/>
        <label>1</label>
    </ligand>
</feature>
<feature type="active site" evidence="5">
    <location>
        <position position="104"/>
    </location>
</feature>
<evidence type="ECO:0000256" key="6">
    <source>
        <dbReference type="PIRSR" id="PIRSR604808-2"/>
    </source>
</evidence>
<dbReference type="PROSITE" id="PS51435">
    <property type="entry name" value="AP_NUCLEASE_F1_4"/>
    <property type="match status" value="1"/>
</dbReference>
<comment type="cofactor">
    <cofactor evidence="6">
        <name>Mg(2+)</name>
        <dbReference type="ChEBI" id="CHEBI:18420"/>
    </cofactor>
    <cofactor evidence="6">
        <name>Mn(2+)</name>
        <dbReference type="ChEBI" id="CHEBI:29035"/>
    </cofactor>
    <text evidence="6">Probably binds two magnesium or manganese ions per subunit.</text>
</comment>
<accession>A0A5C7EPG2</accession>
<dbReference type="RefSeq" id="WP_147798572.1">
    <property type="nucleotide sequence ID" value="NZ_VPFL01000002.1"/>
</dbReference>
<proteinExistence type="inferred from homology"/>
<evidence type="ECO:0000313" key="9">
    <source>
        <dbReference type="EMBL" id="TXF13398.1"/>
    </source>
</evidence>
<feature type="site" description="Transition state stabilizer" evidence="7">
    <location>
        <position position="147"/>
    </location>
</feature>
<name>A0A5C7EPG2_9PROT</name>
<dbReference type="NCBIfam" id="TIGR00195">
    <property type="entry name" value="exoDNase_III"/>
    <property type="match status" value="1"/>
</dbReference>
<dbReference type="InterPro" id="IPR037493">
    <property type="entry name" value="ExoIII-like"/>
</dbReference>
<feature type="binding site" evidence="6">
    <location>
        <position position="34"/>
    </location>
    <ligand>
        <name>Mg(2+)</name>
        <dbReference type="ChEBI" id="CHEBI:18420"/>
        <label>1</label>
    </ligand>
</feature>
<dbReference type="Proteomes" id="UP000321201">
    <property type="component" value="Unassembled WGS sequence"/>
</dbReference>
<keyword evidence="2 6" id="KW-0479">Metal-binding</keyword>
<feature type="binding site" evidence="6">
    <location>
        <position position="7"/>
    </location>
    <ligand>
        <name>Mg(2+)</name>
        <dbReference type="ChEBI" id="CHEBI:18420"/>
        <label>1</label>
    </ligand>
</feature>
<evidence type="ECO:0000256" key="2">
    <source>
        <dbReference type="ARBA" id="ARBA00022723"/>
    </source>
</evidence>
<keyword evidence="4 6" id="KW-0460">Magnesium</keyword>
<dbReference type="InterPro" id="IPR005135">
    <property type="entry name" value="Endo/exonuclease/phosphatase"/>
</dbReference>
<keyword evidence="6" id="KW-0464">Manganese</keyword>
<dbReference type="GO" id="GO:0008311">
    <property type="term" value="F:double-stranded DNA 3'-5' DNA exonuclease activity"/>
    <property type="evidence" value="ECO:0007669"/>
    <property type="project" value="UniProtKB-EC"/>
</dbReference>